<reference evidence="1" key="1">
    <citation type="journal article" date="2021" name="Proc. Natl. Acad. Sci. U.S.A.">
        <title>A Catalog of Tens of Thousands of Viruses from Human Metagenomes Reveals Hidden Associations with Chronic Diseases.</title>
        <authorList>
            <person name="Tisza M.J."/>
            <person name="Buck C.B."/>
        </authorList>
    </citation>
    <scope>NUCLEOTIDE SEQUENCE</scope>
    <source>
        <strain evidence="1">Ctz6O13</strain>
    </source>
</reference>
<sequence length="95" mass="10972">MVFPENYYQLHEIFKIEESGQQCFVVAPPTRKADNMWSVLVRLIDDDYSSILDVDACQVGMTTRWIGNAKPELNDCGKKTFSVLMYCLNLLVLYK</sequence>
<proteinExistence type="predicted"/>
<protein>
    <submittedName>
        <fullName evidence="1">Uncharacterized protein</fullName>
    </submittedName>
</protein>
<name>A0A8S5TKR8_9CAUD</name>
<evidence type="ECO:0000313" key="1">
    <source>
        <dbReference type="EMBL" id="DAF63720.1"/>
    </source>
</evidence>
<organism evidence="1">
    <name type="scientific">Podoviridae sp. ctz6O13</name>
    <dbReference type="NCBI Taxonomy" id="2827757"/>
    <lineage>
        <taxon>Viruses</taxon>
        <taxon>Duplodnaviria</taxon>
        <taxon>Heunggongvirae</taxon>
        <taxon>Uroviricota</taxon>
        <taxon>Caudoviricetes</taxon>
    </lineage>
</organism>
<accession>A0A8S5TKR8</accession>
<dbReference type="EMBL" id="BK032843">
    <property type="protein sequence ID" value="DAF63720.1"/>
    <property type="molecule type" value="Genomic_DNA"/>
</dbReference>